<evidence type="ECO:0000256" key="5">
    <source>
        <dbReference type="ARBA" id="ARBA00023237"/>
    </source>
</evidence>
<sequence>MKSNFIKQIFFIIVIVALGSCSEDFSEKKPTEFVDYEGATKTTENLMTFLNGIHRSLYITYEGNQNESGLGGLMQQTDIVGDDVVFPITNSWFLQVYNWNGLSNENSQDLRFPYRTYYRIIRNANTIINATDAAIGTIANKNIVKGQALLYRAFCHFQLVQLYGKRYVNGETNSQLGVPIILTVGNENFPRSTVEEVYAQINKDLDEANILLVGYTRLNNSHLNLKVAQGLKARVALTQGNWAIAADYANKARTGMNLMSIADYGAGFNDFNNKEWMWGSHINEVQTLYFGNFGAYMSRNFSSTVIRSCPKAINSKLYNLIPSTDVRSTIFSVDGNHPSLSLASNFAKFPYTSQKFLSISAGDSRCDVPYMRAAEMYLIEAEAKARLGQPDAATILFDLEKARNPEYVLSTNTGQTLVDEILLQRRIELWGEGFRFFDLKRTNSALDRTGANHDSSITNGVMIVLPTDKRWQWLIPRDEINANPLVKQNEL</sequence>
<dbReference type="EMBL" id="MUGY01000032">
    <property type="protein sequence ID" value="OXA88812.1"/>
    <property type="molecule type" value="Genomic_DNA"/>
</dbReference>
<dbReference type="CDD" id="cd08977">
    <property type="entry name" value="SusD"/>
    <property type="match status" value="1"/>
</dbReference>
<evidence type="ECO:0000313" key="10">
    <source>
        <dbReference type="Proteomes" id="UP000028712"/>
    </source>
</evidence>
<dbReference type="Proteomes" id="UP000028712">
    <property type="component" value="Unassembled WGS sequence"/>
</dbReference>
<evidence type="ECO:0000313" key="8">
    <source>
        <dbReference type="EMBL" id="KFF18770.1"/>
    </source>
</evidence>
<reference evidence="9 11" key="2">
    <citation type="submission" date="2016-11" db="EMBL/GenBank/DDBJ databases">
        <title>Whole genomes of Flavobacteriaceae.</title>
        <authorList>
            <person name="Stine C."/>
            <person name="Li C."/>
            <person name="Tadesse D."/>
        </authorList>
    </citation>
    <scope>NUCLEOTIDE SEQUENCE [LARGE SCALE GENOMIC DNA]</scope>
    <source>
        <strain evidence="9 11">ATCC 29551</strain>
    </source>
</reference>
<feature type="domain" description="RagB/SusD" evidence="6">
    <location>
        <begin position="355"/>
        <end position="490"/>
    </location>
</feature>
<dbReference type="AlphaFoldDB" id="A0A086AQ06"/>
<evidence type="ECO:0000256" key="3">
    <source>
        <dbReference type="ARBA" id="ARBA00022729"/>
    </source>
</evidence>
<evidence type="ECO:0000256" key="4">
    <source>
        <dbReference type="ARBA" id="ARBA00023136"/>
    </source>
</evidence>
<dbReference type="STRING" id="991.IW20_04155"/>
<dbReference type="RefSeq" id="WP_051885538.1">
    <property type="nucleotide sequence ID" value="NZ_JBEWQG010000002.1"/>
</dbReference>
<name>A0A086AQ06_FLAHY</name>
<comment type="similarity">
    <text evidence="2">Belongs to the SusD family.</text>
</comment>
<feature type="domain" description="SusD-like N-terminal" evidence="7">
    <location>
        <begin position="90"/>
        <end position="237"/>
    </location>
</feature>
<dbReference type="InterPro" id="IPR012944">
    <property type="entry name" value="SusD_RagB_dom"/>
</dbReference>
<dbReference type="SUPFAM" id="SSF48452">
    <property type="entry name" value="TPR-like"/>
    <property type="match status" value="1"/>
</dbReference>
<comment type="subcellular location">
    <subcellularLocation>
        <location evidence="1">Cell outer membrane</location>
    </subcellularLocation>
</comment>
<dbReference type="Gene3D" id="1.25.40.390">
    <property type="match status" value="1"/>
</dbReference>
<dbReference type="InterPro" id="IPR033985">
    <property type="entry name" value="SusD-like_N"/>
</dbReference>
<dbReference type="Proteomes" id="UP000198424">
    <property type="component" value="Unassembled WGS sequence"/>
</dbReference>
<evidence type="ECO:0000313" key="9">
    <source>
        <dbReference type="EMBL" id="OXA88812.1"/>
    </source>
</evidence>
<keyword evidence="11" id="KW-1185">Reference proteome</keyword>
<dbReference type="PROSITE" id="PS51257">
    <property type="entry name" value="PROKAR_LIPOPROTEIN"/>
    <property type="match status" value="1"/>
</dbReference>
<evidence type="ECO:0000259" key="6">
    <source>
        <dbReference type="Pfam" id="PF07980"/>
    </source>
</evidence>
<dbReference type="EMBL" id="JPRM01000005">
    <property type="protein sequence ID" value="KFF18770.1"/>
    <property type="molecule type" value="Genomic_DNA"/>
</dbReference>
<evidence type="ECO:0000313" key="11">
    <source>
        <dbReference type="Proteomes" id="UP000198424"/>
    </source>
</evidence>
<evidence type="ECO:0000259" key="7">
    <source>
        <dbReference type="Pfam" id="PF14322"/>
    </source>
</evidence>
<evidence type="ECO:0000256" key="1">
    <source>
        <dbReference type="ARBA" id="ARBA00004442"/>
    </source>
</evidence>
<dbReference type="eggNOG" id="COG2956">
    <property type="taxonomic scope" value="Bacteria"/>
</dbReference>
<dbReference type="GO" id="GO:0009279">
    <property type="term" value="C:cell outer membrane"/>
    <property type="evidence" value="ECO:0007669"/>
    <property type="project" value="UniProtKB-SubCell"/>
</dbReference>
<evidence type="ECO:0000256" key="2">
    <source>
        <dbReference type="ARBA" id="ARBA00006275"/>
    </source>
</evidence>
<accession>A0A086AQ06</accession>
<dbReference type="Pfam" id="PF14322">
    <property type="entry name" value="SusD-like_3"/>
    <property type="match status" value="1"/>
</dbReference>
<gene>
    <name evidence="9" type="ORF">B0A62_21470</name>
    <name evidence="8" type="ORF">IW20_04155</name>
</gene>
<organism evidence="8 10">
    <name type="scientific">Flavobacterium hydatis</name>
    <name type="common">Cytophaga aquatilis</name>
    <dbReference type="NCBI Taxonomy" id="991"/>
    <lineage>
        <taxon>Bacteria</taxon>
        <taxon>Pseudomonadati</taxon>
        <taxon>Bacteroidota</taxon>
        <taxon>Flavobacteriia</taxon>
        <taxon>Flavobacteriales</taxon>
        <taxon>Flavobacteriaceae</taxon>
        <taxon>Flavobacterium</taxon>
    </lineage>
</organism>
<keyword evidence="4" id="KW-0472">Membrane</keyword>
<dbReference type="OrthoDB" id="1100079at2"/>
<keyword evidence="3" id="KW-0732">Signal</keyword>
<dbReference type="Pfam" id="PF07980">
    <property type="entry name" value="SusD_RagB"/>
    <property type="match status" value="1"/>
</dbReference>
<dbReference type="InterPro" id="IPR011990">
    <property type="entry name" value="TPR-like_helical_dom_sf"/>
</dbReference>
<comment type="caution">
    <text evidence="8">The sequence shown here is derived from an EMBL/GenBank/DDBJ whole genome shotgun (WGS) entry which is preliminary data.</text>
</comment>
<proteinExistence type="inferred from homology"/>
<reference evidence="8 10" key="1">
    <citation type="submission" date="2014-07" db="EMBL/GenBank/DDBJ databases">
        <title>Genome of Flavobacterium hydatis DSM 2063.</title>
        <authorList>
            <person name="Pipes S.E."/>
            <person name="Stropko S.J."/>
            <person name="Newman J.D."/>
        </authorList>
    </citation>
    <scope>NUCLEOTIDE SEQUENCE [LARGE SCALE GENOMIC DNA]</scope>
    <source>
        <strain evidence="8 10">DSM 2063</strain>
    </source>
</reference>
<protein>
    <submittedName>
        <fullName evidence="8">Carbohydrate-binding protein SusD</fullName>
    </submittedName>
    <submittedName>
        <fullName evidence="9">RagB/SusD family nutrient uptake outer membrane protein</fullName>
    </submittedName>
</protein>
<keyword evidence="5" id="KW-0998">Cell outer membrane</keyword>